<dbReference type="KEGG" id="pms:KNP414_03615"/>
<evidence type="ECO:0008006" key="3">
    <source>
        <dbReference type="Google" id="ProtNLM"/>
    </source>
</evidence>
<dbReference type="PATRIC" id="fig|1036673.3.peg.3316"/>
<dbReference type="InterPro" id="IPR014197">
    <property type="entry name" value="Sporulation_prot_YunB"/>
</dbReference>
<reference evidence="1 2" key="2">
    <citation type="journal article" date="2013" name="Genome Announc.">
        <title>Genome Sequence of Growth-Improving Paenibacillus mucilaginosus Strain KNP414.</title>
        <authorList>
            <person name="Lu J.J."/>
            <person name="Wang J.F."/>
            <person name="Hu X.F."/>
        </authorList>
    </citation>
    <scope>NUCLEOTIDE SEQUENCE [LARGE SCALE GENOMIC DNA]</scope>
    <source>
        <strain evidence="1 2">KNP414</strain>
    </source>
</reference>
<gene>
    <name evidence="1" type="ordered locus">KNP414_03615</name>
</gene>
<dbReference type="PIRSF" id="PIRSF021383">
    <property type="entry name" value="YunB"/>
    <property type="match status" value="1"/>
</dbReference>
<dbReference type="AlphaFoldDB" id="F8FDI9"/>
<protein>
    <recommendedName>
        <fullName evidence="3">Sporulation protein YunB</fullName>
    </recommendedName>
</protein>
<dbReference type="EMBL" id="CP002869">
    <property type="protein sequence ID" value="AEI42159.1"/>
    <property type="molecule type" value="Genomic_DNA"/>
</dbReference>
<proteinExistence type="predicted"/>
<dbReference type="Proteomes" id="UP000006620">
    <property type="component" value="Chromosome"/>
</dbReference>
<name>F8FDI9_PAEMK</name>
<evidence type="ECO:0000313" key="2">
    <source>
        <dbReference type="Proteomes" id="UP000006620"/>
    </source>
</evidence>
<accession>F8FDI9</accession>
<dbReference type="HOGENOM" id="CLU_067338_0_0_9"/>
<reference evidence="2" key="1">
    <citation type="submission" date="2011-06" db="EMBL/GenBank/DDBJ databases">
        <title>Complete genome sequence of Paenibacillus mucilaginosus KNP414.</title>
        <authorList>
            <person name="Wang J."/>
            <person name="Hu S."/>
            <person name="Hu X."/>
            <person name="Zhang B."/>
            <person name="Dong D."/>
            <person name="Zhang S."/>
            <person name="Zhao K."/>
            <person name="Wu D."/>
        </authorList>
    </citation>
    <scope>NUCLEOTIDE SEQUENCE [LARGE SCALE GENOMIC DNA]</scope>
    <source>
        <strain evidence="2">KNP414</strain>
    </source>
</reference>
<organism evidence="1 2">
    <name type="scientific">Paenibacillus mucilaginosus (strain KNP414)</name>
    <dbReference type="NCBI Taxonomy" id="1036673"/>
    <lineage>
        <taxon>Bacteria</taxon>
        <taxon>Bacillati</taxon>
        <taxon>Bacillota</taxon>
        <taxon>Bacilli</taxon>
        <taxon>Bacillales</taxon>
        <taxon>Paenibacillaceae</taxon>
        <taxon>Paenibacillus</taxon>
    </lineage>
</organism>
<sequence>MLRRRWKSSPSGRTRTKRNLLIALAVTLLLLLQLFLYLERNLNPPLAALAKVRVKQMATETLNGAISEQIAMKTSFDRLMEWKTDRNGKVTAFMLNTAENLRITGDTVRVVQQQLERIASMPEEIPLGQAMRSPLLASFGPDIPIRLEPAGSAKVDLSTRHQNAGINMVLVEIFIRIRVEVSIIIPFDTVPEVVETEIPISYSLVVGDVPTYYFDGKGNPVGGTNGPAPGLTVPNLNLLPKEGPAESAGG</sequence>
<dbReference type="Pfam" id="PF09560">
    <property type="entry name" value="Spore_YunB"/>
    <property type="match status" value="1"/>
</dbReference>
<dbReference type="RefSeq" id="WP_013917316.1">
    <property type="nucleotide sequence ID" value="NC_015690.1"/>
</dbReference>
<dbReference type="NCBIfam" id="TIGR02832">
    <property type="entry name" value="spo_yunB"/>
    <property type="match status" value="1"/>
</dbReference>
<evidence type="ECO:0000313" key="1">
    <source>
        <dbReference type="EMBL" id="AEI42159.1"/>
    </source>
</evidence>